<dbReference type="GO" id="GO:0005524">
    <property type="term" value="F:ATP binding"/>
    <property type="evidence" value="ECO:0007669"/>
    <property type="project" value="UniProtKB-KW"/>
</dbReference>
<dbReference type="GO" id="GO:0016887">
    <property type="term" value="F:ATP hydrolysis activity"/>
    <property type="evidence" value="ECO:0007669"/>
    <property type="project" value="InterPro"/>
</dbReference>
<evidence type="ECO:0000256" key="8">
    <source>
        <dbReference type="ARBA" id="ARBA00023136"/>
    </source>
</evidence>
<dbReference type="EMBL" id="AYZR01000009">
    <property type="protein sequence ID" value="KRM93240.1"/>
    <property type="molecule type" value="Genomic_DNA"/>
</dbReference>
<dbReference type="PANTHER" id="PTHR43553:SF27">
    <property type="entry name" value="ENERGY-COUPLING FACTOR TRANSPORTER ATP-BINDING PROTEIN ECFA2"/>
    <property type="match status" value="1"/>
</dbReference>
<dbReference type="SMART" id="SM00382">
    <property type="entry name" value="AAA"/>
    <property type="match status" value="2"/>
</dbReference>
<dbReference type="InterPro" id="IPR017871">
    <property type="entry name" value="ABC_transporter-like_CS"/>
</dbReference>
<dbReference type="PROSITE" id="PS50893">
    <property type="entry name" value="ABC_TRANSPORTER_2"/>
    <property type="match status" value="2"/>
</dbReference>
<dbReference type="PANTHER" id="PTHR43553">
    <property type="entry name" value="HEAVY METAL TRANSPORTER"/>
    <property type="match status" value="1"/>
</dbReference>
<sequence length="476" mass="53234">MTQVTLSDFSFQYAKADQPTLSHLNLTFPSAQFNLLIGPSGSGKTTLLKFIAGLYPQFIEQPASGQIYFDDQEINSLTAMAKNHLVGMVFQNPNQQFAMDTVENELTFVLENMQVAPEKMNNLIDYALDFCGGTSLKNRLLNTLSGGEKQRVALACIVAMDPAVIVLDEPFASIDPHTRQDLIEKLKQLQLHHQKTIILADHDLSDYADVVDQVFELDPQTHQLSELNSLETQQRFERFNQNINAHQAVSLPNASLVSCLTLNQFSLAPHGVELITPTQFDFYQGQTTLITGENGIGKSTLFAALTNLINYQGNITYLDHNIAKLKAKSYALEVSFLFQDAENQFLSITVGEELALAKKYRRHFKYSDVQIQTMLDQLGLAGRETQVVYSLSEGQKKKLQIIVMLIMASPVLLLDEPLKGLDLASVKIVVELLQQAKHLFNQTQIIISHQLTGLAPLIDLHVLFKDHQLTYQEVLG</sequence>
<gene>
    <name evidence="10" type="ORF">FC56_GL000905</name>
</gene>
<keyword evidence="8" id="KW-0472">Membrane</keyword>
<keyword evidence="5" id="KW-0547">Nucleotide-binding</keyword>
<dbReference type="InterPro" id="IPR015856">
    <property type="entry name" value="ABC_transpr_CbiO/EcfA_su"/>
</dbReference>
<dbReference type="RefSeq" id="WP_056978697.1">
    <property type="nucleotide sequence ID" value="NZ_AYZR01000009.1"/>
</dbReference>
<comment type="caution">
    <text evidence="10">The sequence shown here is derived from an EMBL/GenBank/DDBJ whole genome shotgun (WGS) entry which is preliminary data.</text>
</comment>
<keyword evidence="11" id="KW-1185">Reference proteome</keyword>
<comment type="subcellular location">
    <subcellularLocation>
        <location evidence="1">Cell membrane</location>
        <topology evidence="1">Peripheral membrane protein</topology>
    </subcellularLocation>
</comment>
<dbReference type="Proteomes" id="UP000051256">
    <property type="component" value="Unassembled WGS sequence"/>
</dbReference>
<evidence type="ECO:0000256" key="1">
    <source>
        <dbReference type="ARBA" id="ARBA00004202"/>
    </source>
</evidence>
<evidence type="ECO:0000256" key="4">
    <source>
        <dbReference type="ARBA" id="ARBA00022475"/>
    </source>
</evidence>
<organism evidence="10 11">
    <name type="scientific">Lentilactobacillus senioris DSM 24302 = JCM 17472</name>
    <dbReference type="NCBI Taxonomy" id="1423802"/>
    <lineage>
        <taxon>Bacteria</taxon>
        <taxon>Bacillati</taxon>
        <taxon>Bacillota</taxon>
        <taxon>Bacilli</taxon>
        <taxon>Lactobacillales</taxon>
        <taxon>Lactobacillaceae</taxon>
        <taxon>Lentilactobacillus</taxon>
    </lineage>
</organism>
<keyword evidence="3" id="KW-0813">Transport</keyword>
<dbReference type="GO" id="GO:0042626">
    <property type="term" value="F:ATPase-coupled transmembrane transporter activity"/>
    <property type="evidence" value="ECO:0007669"/>
    <property type="project" value="TreeGrafter"/>
</dbReference>
<keyword evidence="7" id="KW-1278">Translocase</keyword>
<evidence type="ECO:0000256" key="5">
    <source>
        <dbReference type="ARBA" id="ARBA00022741"/>
    </source>
</evidence>
<dbReference type="GO" id="GO:0043190">
    <property type="term" value="C:ATP-binding cassette (ABC) transporter complex"/>
    <property type="evidence" value="ECO:0007669"/>
    <property type="project" value="TreeGrafter"/>
</dbReference>
<dbReference type="Gene3D" id="3.40.50.300">
    <property type="entry name" value="P-loop containing nucleotide triphosphate hydrolases"/>
    <property type="match status" value="2"/>
</dbReference>
<accession>A0A0R2CNU6</accession>
<evidence type="ECO:0000313" key="11">
    <source>
        <dbReference type="Proteomes" id="UP000051256"/>
    </source>
</evidence>
<evidence type="ECO:0000313" key="10">
    <source>
        <dbReference type="EMBL" id="KRM93240.1"/>
    </source>
</evidence>
<proteinExistence type="inferred from homology"/>
<dbReference type="PROSITE" id="PS00211">
    <property type="entry name" value="ABC_TRANSPORTER_1"/>
    <property type="match status" value="1"/>
</dbReference>
<evidence type="ECO:0000256" key="2">
    <source>
        <dbReference type="ARBA" id="ARBA00005417"/>
    </source>
</evidence>
<evidence type="ECO:0000256" key="3">
    <source>
        <dbReference type="ARBA" id="ARBA00022448"/>
    </source>
</evidence>
<dbReference type="CDD" id="cd03225">
    <property type="entry name" value="ABC_cobalt_CbiO_domain1"/>
    <property type="match status" value="2"/>
</dbReference>
<dbReference type="InterPro" id="IPR003439">
    <property type="entry name" value="ABC_transporter-like_ATP-bd"/>
</dbReference>
<dbReference type="SUPFAM" id="SSF52540">
    <property type="entry name" value="P-loop containing nucleoside triphosphate hydrolases"/>
    <property type="match status" value="2"/>
</dbReference>
<reference evidence="10 11" key="1">
    <citation type="journal article" date="2015" name="Genome Announc.">
        <title>Expanding the biotechnology potential of lactobacilli through comparative genomics of 213 strains and associated genera.</title>
        <authorList>
            <person name="Sun Z."/>
            <person name="Harris H.M."/>
            <person name="McCann A."/>
            <person name="Guo C."/>
            <person name="Argimon S."/>
            <person name="Zhang W."/>
            <person name="Yang X."/>
            <person name="Jeffery I.B."/>
            <person name="Cooney J.C."/>
            <person name="Kagawa T.F."/>
            <person name="Liu W."/>
            <person name="Song Y."/>
            <person name="Salvetti E."/>
            <person name="Wrobel A."/>
            <person name="Rasinkangas P."/>
            <person name="Parkhill J."/>
            <person name="Rea M.C."/>
            <person name="O'Sullivan O."/>
            <person name="Ritari J."/>
            <person name="Douillard F.P."/>
            <person name="Paul Ross R."/>
            <person name="Yang R."/>
            <person name="Briner A.E."/>
            <person name="Felis G.E."/>
            <person name="de Vos W.M."/>
            <person name="Barrangou R."/>
            <person name="Klaenhammer T.R."/>
            <person name="Caufield P.W."/>
            <person name="Cui Y."/>
            <person name="Zhang H."/>
            <person name="O'Toole P.W."/>
        </authorList>
    </citation>
    <scope>NUCLEOTIDE SEQUENCE [LARGE SCALE GENOMIC DNA]</scope>
    <source>
        <strain evidence="10 11">DSM 24302</strain>
    </source>
</reference>
<dbReference type="Pfam" id="PF00005">
    <property type="entry name" value="ABC_tran"/>
    <property type="match status" value="2"/>
</dbReference>
<dbReference type="InterPro" id="IPR050095">
    <property type="entry name" value="ECF_ABC_transporter_ATP-bd"/>
</dbReference>
<comment type="similarity">
    <text evidence="2">Belongs to the ABC transporter superfamily.</text>
</comment>
<dbReference type="PATRIC" id="fig|1423802.4.peg.918"/>
<name>A0A0R2CNU6_9LACO</name>
<feature type="domain" description="ABC transporter" evidence="9">
    <location>
        <begin position="260"/>
        <end position="474"/>
    </location>
</feature>
<feature type="domain" description="ABC transporter" evidence="9">
    <location>
        <begin position="4"/>
        <end position="244"/>
    </location>
</feature>
<evidence type="ECO:0000256" key="7">
    <source>
        <dbReference type="ARBA" id="ARBA00022967"/>
    </source>
</evidence>
<dbReference type="STRING" id="1423802.FC56_GL000905"/>
<dbReference type="AlphaFoldDB" id="A0A0R2CNU6"/>
<evidence type="ECO:0000256" key="6">
    <source>
        <dbReference type="ARBA" id="ARBA00022840"/>
    </source>
</evidence>
<dbReference type="InterPro" id="IPR027417">
    <property type="entry name" value="P-loop_NTPase"/>
</dbReference>
<protein>
    <submittedName>
        <fullName evidence="10">Polyamine-transporting ATPase</fullName>
    </submittedName>
</protein>
<keyword evidence="4" id="KW-1003">Cell membrane</keyword>
<keyword evidence="6" id="KW-0067">ATP-binding</keyword>
<dbReference type="InterPro" id="IPR003593">
    <property type="entry name" value="AAA+_ATPase"/>
</dbReference>
<evidence type="ECO:0000259" key="9">
    <source>
        <dbReference type="PROSITE" id="PS50893"/>
    </source>
</evidence>